<keyword evidence="1" id="KW-0812">Transmembrane</keyword>
<organism evidence="2 3">
    <name type="scientific">Gymnopus androsaceus JB14</name>
    <dbReference type="NCBI Taxonomy" id="1447944"/>
    <lineage>
        <taxon>Eukaryota</taxon>
        <taxon>Fungi</taxon>
        <taxon>Dikarya</taxon>
        <taxon>Basidiomycota</taxon>
        <taxon>Agaricomycotina</taxon>
        <taxon>Agaricomycetes</taxon>
        <taxon>Agaricomycetidae</taxon>
        <taxon>Agaricales</taxon>
        <taxon>Marasmiineae</taxon>
        <taxon>Omphalotaceae</taxon>
        <taxon>Gymnopus</taxon>
    </lineage>
</organism>
<evidence type="ECO:0000256" key="1">
    <source>
        <dbReference type="SAM" id="Phobius"/>
    </source>
</evidence>
<dbReference type="EMBL" id="ML769920">
    <property type="protein sequence ID" value="KAE9386030.1"/>
    <property type="molecule type" value="Genomic_DNA"/>
</dbReference>
<keyword evidence="1" id="KW-1133">Transmembrane helix</keyword>
<sequence>MSMEVVPTISMFAHLPLPLHSRTQQIILFNLFLHCQPLLYPLIVPSPLSCKPQAAVAIDLLYYCLVAMSIILALCIGCRYYNALELFPAHALCACCHLIAATVCNA</sequence>
<feature type="transmembrane region" description="Helical" evidence="1">
    <location>
        <begin position="26"/>
        <end position="48"/>
    </location>
</feature>
<reference evidence="2" key="1">
    <citation type="journal article" date="2019" name="Environ. Microbiol.">
        <title>Fungal ecological strategies reflected in gene transcription - a case study of two litter decomposers.</title>
        <authorList>
            <person name="Barbi F."/>
            <person name="Kohler A."/>
            <person name="Barry K."/>
            <person name="Baskaran P."/>
            <person name="Daum C."/>
            <person name="Fauchery L."/>
            <person name="Ihrmark K."/>
            <person name="Kuo A."/>
            <person name="LaButti K."/>
            <person name="Lipzen A."/>
            <person name="Morin E."/>
            <person name="Grigoriev I.V."/>
            <person name="Henrissat B."/>
            <person name="Lindahl B."/>
            <person name="Martin F."/>
        </authorList>
    </citation>
    <scope>NUCLEOTIDE SEQUENCE</scope>
    <source>
        <strain evidence="2">JB14</strain>
    </source>
</reference>
<name>A0A6A4GKV8_9AGAR</name>
<keyword evidence="1" id="KW-0472">Membrane</keyword>
<gene>
    <name evidence="2" type="ORF">BT96DRAFT_1026391</name>
</gene>
<evidence type="ECO:0000313" key="3">
    <source>
        <dbReference type="Proteomes" id="UP000799118"/>
    </source>
</evidence>
<feature type="transmembrane region" description="Helical" evidence="1">
    <location>
        <begin position="60"/>
        <end position="82"/>
    </location>
</feature>
<evidence type="ECO:0000313" key="2">
    <source>
        <dbReference type="EMBL" id="KAE9386030.1"/>
    </source>
</evidence>
<dbReference type="Proteomes" id="UP000799118">
    <property type="component" value="Unassembled WGS sequence"/>
</dbReference>
<accession>A0A6A4GKV8</accession>
<keyword evidence="3" id="KW-1185">Reference proteome</keyword>
<dbReference type="AlphaFoldDB" id="A0A6A4GKV8"/>
<protein>
    <submittedName>
        <fullName evidence="2">Uncharacterized protein</fullName>
    </submittedName>
</protein>
<proteinExistence type="predicted"/>